<dbReference type="EMBL" id="NIPO01000001">
    <property type="protein sequence ID" value="PJR03123.1"/>
    <property type="molecule type" value="Genomic_DNA"/>
</dbReference>
<dbReference type="SUPFAM" id="SSF50998">
    <property type="entry name" value="Quinoprotein alcohol dehydrogenase-like"/>
    <property type="match status" value="1"/>
</dbReference>
<comment type="caution">
    <text evidence="3">The sequence shown here is derived from an EMBL/GenBank/DDBJ whole genome shotgun (WGS) entry which is preliminary data.</text>
</comment>
<keyword evidence="1" id="KW-0732">Signal</keyword>
<dbReference type="OrthoDB" id="9803752at2"/>
<dbReference type="InterPro" id="IPR052918">
    <property type="entry name" value="Motility_Chemotaxis_Reg"/>
</dbReference>
<accession>A0A2M9R319</accession>
<evidence type="ECO:0000313" key="3">
    <source>
        <dbReference type="EMBL" id="PJR03123.1"/>
    </source>
</evidence>
<protein>
    <recommendedName>
        <fullName evidence="2">Secretion system C-terminal sorting domain-containing protein</fullName>
    </recommendedName>
</protein>
<feature type="domain" description="Secretion system C-terminal sorting" evidence="2">
    <location>
        <begin position="560"/>
        <end position="621"/>
    </location>
</feature>
<dbReference type="Pfam" id="PF18962">
    <property type="entry name" value="Por_Secre_tail"/>
    <property type="match status" value="1"/>
</dbReference>
<dbReference type="RefSeq" id="WP_100676692.1">
    <property type="nucleotide sequence ID" value="NZ_NIPO01000001.1"/>
</dbReference>
<reference evidence="3 4" key="1">
    <citation type="submission" date="2017-06" db="EMBL/GenBank/DDBJ databases">
        <title>Description of Avrilella dinanensis gen. nov. sp. nov.</title>
        <authorList>
            <person name="Leyer C."/>
            <person name="Sassi M."/>
            <person name="Minet J."/>
            <person name="Kayal S."/>
            <person name="Cattoir V."/>
        </authorList>
    </citation>
    <scope>NUCLEOTIDE SEQUENCE [LARGE SCALE GENOMIC DNA]</scope>
    <source>
        <strain evidence="3 4">UR159</strain>
    </source>
</reference>
<dbReference type="PANTHER" id="PTHR35580">
    <property type="entry name" value="CELL SURFACE GLYCOPROTEIN (S-LAYER PROTEIN)-LIKE PROTEIN"/>
    <property type="match status" value="1"/>
</dbReference>
<dbReference type="InterPro" id="IPR011047">
    <property type="entry name" value="Quinoprotein_ADH-like_sf"/>
</dbReference>
<dbReference type="PANTHER" id="PTHR35580:SF1">
    <property type="entry name" value="PHYTASE-LIKE DOMAIN-CONTAINING PROTEIN"/>
    <property type="match status" value="1"/>
</dbReference>
<keyword evidence="4" id="KW-1185">Reference proteome</keyword>
<gene>
    <name evidence="3" type="ORF">CDL10_00385</name>
</gene>
<evidence type="ECO:0000259" key="2">
    <source>
        <dbReference type="Pfam" id="PF18962"/>
    </source>
</evidence>
<proteinExistence type="predicted"/>
<dbReference type="AlphaFoldDB" id="A0A2M9R319"/>
<dbReference type="InterPro" id="IPR026444">
    <property type="entry name" value="Secre_tail"/>
</dbReference>
<dbReference type="NCBIfam" id="TIGR04183">
    <property type="entry name" value="Por_Secre_tail"/>
    <property type="match status" value="1"/>
</dbReference>
<dbReference type="Proteomes" id="UP000231960">
    <property type="component" value="Unassembled WGS sequence"/>
</dbReference>
<organism evidence="3 4">
    <name type="scientific">Avrilella dinanensis</name>
    <dbReference type="NCBI Taxonomy" id="2008672"/>
    <lineage>
        <taxon>Bacteria</taxon>
        <taxon>Pseudomonadati</taxon>
        <taxon>Bacteroidota</taxon>
        <taxon>Flavobacteriia</taxon>
        <taxon>Flavobacteriales</taxon>
        <taxon>Flavobacteriaceae</taxon>
        <taxon>Avrilella</taxon>
    </lineage>
</organism>
<evidence type="ECO:0000256" key="1">
    <source>
        <dbReference type="ARBA" id="ARBA00022729"/>
    </source>
</evidence>
<evidence type="ECO:0000313" key="4">
    <source>
        <dbReference type="Proteomes" id="UP000231960"/>
    </source>
</evidence>
<sequence length="630" mass="68869">MKQKIHIPHSLIDKLPHWLIFFFLCSFFSNAQQTQQPYEWEWAMNGGSSLGGLSDEAIHDIKVGTDSNYYFIASIFGTGQHNNAQLDGLTVPTNNTPSGPEDIFLFSTDCEGQVRWSQAIGGGSQDMAFNLVLDSEDNVYIGGRFNQGVTNASGTFPVRFSPTDSLPSSGSSNVVSDYHKRIFLVKYDKDGNYQGKKALQGDVDSSNRAAQILDLAISNDTIHFIVGLQNGTHLDNHVTVPNTVSAHQYYLAKYDTDLNYVSSMPLPIPDGTGFSMRDTRFIYDDNINTYYIAGERIGSPLVPLTYDGQAIVNRSFIIAFKGNDGSKKWIREIYSDPGTSSNLSGNKISSVAIDDNSNVYVAGSRFRHPTYLDLKIYDPANPSVTTYNITTGADFTVPMAVKFNSDGDVQWVQATAAFSTGVVAPGLRHGIGIAINNNEVALGAQASAEFWDNIEIVRPTTNYQPDPILVRIDKQTGNVIDVHGIEGEAMGSKRMTAVAADNDGNYITAGTFNVEIFKNNNLVGPLYTTGEADFFVAKLANSECGSGLSTDDFNALSFNVYPNPTTGIINVETTEQLSAYTIYDATGRKVRERMFDGSNQINLENTSNGVYFIRIVTVEGNAGTVKVVKR</sequence>
<name>A0A2M9R319_9FLAO</name>